<gene>
    <name evidence="2" type="ORF">OSTLU_29877</name>
</gene>
<protein>
    <submittedName>
        <fullName evidence="2">Uncharacterized protein</fullName>
    </submittedName>
</protein>
<dbReference type="InterPro" id="IPR004027">
    <property type="entry name" value="SEC_C_motif"/>
</dbReference>
<organism evidence="2 3">
    <name type="scientific">Ostreococcus lucimarinus (strain CCE9901)</name>
    <dbReference type="NCBI Taxonomy" id="436017"/>
    <lineage>
        <taxon>Eukaryota</taxon>
        <taxon>Viridiplantae</taxon>
        <taxon>Chlorophyta</taxon>
        <taxon>Mamiellophyceae</taxon>
        <taxon>Mamiellales</taxon>
        <taxon>Bathycoccaceae</taxon>
        <taxon>Ostreococcus</taxon>
    </lineage>
</organism>
<dbReference type="EMBL" id="CP000582">
    <property type="protein sequence ID" value="ABO94367.1"/>
    <property type="molecule type" value="Genomic_DNA"/>
</dbReference>
<dbReference type="RefSeq" id="XP_001416075.1">
    <property type="nucleotide sequence ID" value="XM_001416038.1"/>
</dbReference>
<name>A4RTH4_OSTLU</name>
<evidence type="ECO:0000313" key="3">
    <source>
        <dbReference type="Proteomes" id="UP000001568"/>
    </source>
</evidence>
<evidence type="ECO:0000313" key="2">
    <source>
        <dbReference type="EMBL" id="ABO94367.1"/>
    </source>
</evidence>
<dbReference type="SUPFAM" id="SSF103642">
    <property type="entry name" value="Sec-C motif"/>
    <property type="match status" value="1"/>
</dbReference>
<feature type="region of interest" description="Disordered" evidence="1">
    <location>
        <begin position="1"/>
        <end position="26"/>
    </location>
</feature>
<dbReference type="Gene3D" id="3.10.450.50">
    <property type="match status" value="1"/>
</dbReference>
<accession>A4RTH4</accession>
<proteinExistence type="predicted"/>
<dbReference type="Gramene" id="ABO94367">
    <property type="protein sequence ID" value="ABO94367"/>
    <property type="gene ID" value="OSTLU_29877"/>
</dbReference>
<dbReference type="Proteomes" id="UP000001568">
    <property type="component" value="Chromosome 2"/>
</dbReference>
<dbReference type="AlphaFoldDB" id="A4RTH4"/>
<evidence type="ECO:0000256" key="1">
    <source>
        <dbReference type="SAM" id="MobiDB-lite"/>
    </source>
</evidence>
<dbReference type="OrthoDB" id="2020620at2759"/>
<dbReference type="GeneID" id="5000263"/>
<reference evidence="2 3" key="1">
    <citation type="journal article" date="2007" name="Proc. Natl. Acad. Sci. U.S.A.">
        <title>The tiny eukaryote Ostreococcus provides genomic insights into the paradox of plankton speciation.</title>
        <authorList>
            <person name="Palenik B."/>
            <person name="Grimwood J."/>
            <person name="Aerts A."/>
            <person name="Rouze P."/>
            <person name="Salamov A."/>
            <person name="Putnam N."/>
            <person name="Dupont C."/>
            <person name="Jorgensen R."/>
            <person name="Derelle E."/>
            <person name="Rombauts S."/>
            <person name="Zhou K."/>
            <person name="Otillar R."/>
            <person name="Merchant S.S."/>
            <person name="Podell S."/>
            <person name="Gaasterland T."/>
            <person name="Napoli C."/>
            <person name="Gendler K."/>
            <person name="Manuell A."/>
            <person name="Tai V."/>
            <person name="Vallon O."/>
            <person name="Piganeau G."/>
            <person name="Jancek S."/>
            <person name="Heijde M."/>
            <person name="Jabbari K."/>
            <person name="Bowler C."/>
            <person name="Lohr M."/>
            <person name="Robbens S."/>
            <person name="Werner G."/>
            <person name="Dubchak I."/>
            <person name="Pazour G.J."/>
            <person name="Ren Q."/>
            <person name="Paulsen I."/>
            <person name="Delwiche C."/>
            <person name="Schmutz J."/>
            <person name="Rokhsar D."/>
            <person name="Van de Peer Y."/>
            <person name="Moreau H."/>
            <person name="Grigoriev I.V."/>
        </authorList>
    </citation>
    <scope>NUCLEOTIDE SEQUENCE [LARGE SCALE GENOMIC DNA]</scope>
    <source>
        <strain evidence="2 3">CCE9901</strain>
    </source>
</reference>
<dbReference type="Pfam" id="PF02810">
    <property type="entry name" value="SEC-C"/>
    <property type="match status" value="1"/>
</dbReference>
<dbReference type="KEGG" id="olu:OSTLU_29877"/>
<sequence length="61" mass="6472">MTTTPTSPEALAEALRDGDANMSTAQRRREAAAMRGAFPGNRPCPCGSNKKFKRCCGVPTS</sequence>
<keyword evidence="3" id="KW-1185">Reference proteome</keyword>
<dbReference type="HOGENOM" id="CLU_2926818_0_0_1"/>